<comment type="caution">
    <text evidence="2">The sequence shown here is derived from an EMBL/GenBank/DDBJ whole genome shotgun (WGS) entry which is preliminary data.</text>
</comment>
<keyword evidence="3" id="KW-1185">Reference proteome</keyword>
<dbReference type="Proteomes" id="UP000549971">
    <property type="component" value="Unassembled WGS sequence"/>
</dbReference>
<proteinExistence type="predicted"/>
<evidence type="ECO:0000313" key="2">
    <source>
        <dbReference type="EMBL" id="MBB5839623.1"/>
    </source>
</evidence>
<protein>
    <submittedName>
        <fullName evidence="2">Uncharacterized protein</fullName>
    </submittedName>
</protein>
<sequence length="34" mass="3648">MEQPGRSQRLGHGLRAALAGSRHPGTHLRWDGAA</sequence>
<name>A0A7W9JDW1_9ACTN</name>
<reference evidence="2 3" key="1">
    <citation type="submission" date="2020-08" db="EMBL/GenBank/DDBJ databases">
        <title>Sequencing the genomes of 1000 actinobacteria strains.</title>
        <authorList>
            <person name="Klenk H.-P."/>
        </authorList>
    </citation>
    <scope>NUCLEOTIDE SEQUENCE [LARGE SCALE GENOMIC DNA]</scope>
    <source>
        <strain evidence="2 3">DSM 28967</strain>
    </source>
</reference>
<evidence type="ECO:0000256" key="1">
    <source>
        <dbReference type="SAM" id="MobiDB-lite"/>
    </source>
</evidence>
<gene>
    <name evidence="2" type="ORF">HDA39_006357</name>
</gene>
<dbReference type="AlphaFoldDB" id="A0A7W9JDW1"/>
<feature type="region of interest" description="Disordered" evidence="1">
    <location>
        <begin position="1"/>
        <end position="34"/>
    </location>
</feature>
<organism evidence="2 3">
    <name type="scientific">Kribbella italica</name>
    <dbReference type="NCBI Taxonomy" id="1540520"/>
    <lineage>
        <taxon>Bacteria</taxon>
        <taxon>Bacillati</taxon>
        <taxon>Actinomycetota</taxon>
        <taxon>Actinomycetes</taxon>
        <taxon>Propionibacteriales</taxon>
        <taxon>Kribbellaceae</taxon>
        <taxon>Kribbella</taxon>
    </lineage>
</organism>
<evidence type="ECO:0000313" key="3">
    <source>
        <dbReference type="Proteomes" id="UP000549971"/>
    </source>
</evidence>
<dbReference type="EMBL" id="JACHMY010000001">
    <property type="protein sequence ID" value="MBB5839623.1"/>
    <property type="molecule type" value="Genomic_DNA"/>
</dbReference>
<accession>A0A7W9JDW1</accession>